<gene>
    <name evidence="1" type="ORF">LOY88_005943</name>
</gene>
<reference evidence="1" key="1">
    <citation type="journal article" date="2022" name="bioRxiv">
        <title>Population genetic analysis of Ophidiomyces ophidiicola, the causative agent of snake fungal disease, indicates recent introductions to the USA.</title>
        <authorList>
            <person name="Ladner J.T."/>
            <person name="Palmer J.M."/>
            <person name="Ettinger C.L."/>
            <person name="Stajich J.E."/>
            <person name="Farrell T.M."/>
            <person name="Glorioso B.M."/>
            <person name="Lawson B."/>
            <person name="Price S.J."/>
            <person name="Stengle A.G."/>
            <person name="Grear D.A."/>
            <person name="Lorch J.M."/>
        </authorList>
    </citation>
    <scope>NUCLEOTIDE SEQUENCE</scope>
    <source>
        <strain evidence="1">NWHC 24266-5</strain>
    </source>
</reference>
<protein>
    <submittedName>
        <fullName evidence="1">Uncharacterized protein</fullName>
    </submittedName>
</protein>
<name>A0ACB8UPA8_9EURO</name>
<comment type="caution">
    <text evidence="1">The sequence shown here is derived from an EMBL/GenBank/DDBJ whole genome shotgun (WGS) entry which is preliminary data.</text>
</comment>
<organism evidence="1">
    <name type="scientific">Ophidiomyces ophidiicola</name>
    <dbReference type="NCBI Taxonomy" id="1387563"/>
    <lineage>
        <taxon>Eukaryota</taxon>
        <taxon>Fungi</taxon>
        <taxon>Dikarya</taxon>
        <taxon>Ascomycota</taxon>
        <taxon>Pezizomycotina</taxon>
        <taxon>Eurotiomycetes</taxon>
        <taxon>Eurotiomycetidae</taxon>
        <taxon>Onygenales</taxon>
        <taxon>Onygenaceae</taxon>
        <taxon>Ophidiomyces</taxon>
    </lineage>
</organism>
<dbReference type="EMBL" id="JALBCA010000119">
    <property type="protein sequence ID" value="KAI2382530.1"/>
    <property type="molecule type" value="Genomic_DNA"/>
</dbReference>
<sequence>MESAQTKEQILSGCLLPPCVYPRVLDRGDPIAPTASESRQSQQKMPRLSLSQVWDILGPFQIGTREATWGLDPLETRGGFRALRYDPEETFPSAIGKGGLCHWSKSHAKELVASDECTKATLDLEFPKIDWSFIRSVYGWSGLQHQAWARGILTVSGPDPVTAAVYGDGVIELRIDGELYFGGDFYSYRRAPLILELSQGDHTIELRLVYDIRSQGESDVPQIKVTLECTSIPQRLNVFPDSFLIADVVDGKLASPYGSSSGPVVTILNGFISIAPWQSRPLAFALDFASQVPSQLSFEIGYSLGMNGQIETTRVVPNLKHRKISDAQKFTFLHPSGIVSYAVLRPPPNTSCRNAQRESLPLLIALHGAGNEADSDQIRHMLDGVYGRRAWILFPTGVTTWSGDDWHTWGFADVQAAVSAIPNWISCMSWNGPGASLDDWIVAGHSNGGQGAWYLLSHQPDKVIAAAPVSGYTSIENYVPFNMWRNMEASLAAVLELARRPFKHELLTENFSGIPILQQHGANDDNVPVYHSRLMHQLSWEGGFTTEYHEIPGAGHWFDGIMTTPPLSDFYLRHTEGASPPRLPEQFSMVIPSSPDMGSRGGILVDQLCSPDRFGHMRVFRDMKQHLWRVKTGNIRRFHIISLETCCPRPEKILVDGSELPFIPSPSETTTTWYTRDGSGSWTVSSDNNWRNISERYGRQVGTLDSILRTRGSLIIYSNSPGGNKIALQISRNLFQYFAADCSLNTTVSPCYDIPASSGNIISVTTGNQVPNGSLPLFPISIGDDCLKFSQPDGSIIARLEFEPSLGAVFLRPLKDERLELVVWGADLDGLQLAARLVPTLTGVGQPDFVVLGISSRWKGAGGVYAAGFFDHSWQISRGSYLP</sequence>
<proteinExistence type="predicted"/>
<evidence type="ECO:0000313" key="1">
    <source>
        <dbReference type="EMBL" id="KAI2382530.1"/>
    </source>
</evidence>
<accession>A0ACB8UPA8</accession>